<evidence type="ECO:0000256" key="1">
    <source>
        <dbReference type="ARBA" id="ARBA00022679"/>
    </source>
</evidence>
<dbReference type="CDD" id="cd01166">
    <property type="entry name" value="KdgK"/>
    <property type="match status" value="1"/>
</dbReference>
<dbReference type="InterPro" id="IPR011611">
    <property type="entry name" value="PfkB_dom"/>
</dbReference>
<dbReference type="GO" id="GO:0005829">
    <property type="term" value="C:cytosol"/>
    <property type="evidence" value="ECO:0007669"/>
    <property type="project" value="TreeGrafter"/>
</dbReference>
<gene>
    <name evidence="4" type="ORF">C8D72_1133</name>
</gene>
<dbReference type="GO" id="GO:0016301">
    <property type="term" value="F:kinase activity"/>
    <property type="evidence" value="ECO:0007669"/>
    <property type="project" value="UniProtKB-KW"/>
</dbReference>
<dbReference type="InterPro" id="IPR029056">
    <property type="entry name" value="Ribokinase-like"/>
</dbReference>
<dbReference type="Proteomes" id="UP000256334">
    <property type="component" value="Unassembled WGS sequence"/>
</dbReference>
<evidence type="ECO:0000313" key="5">
    <source>
        <dbReference type="Proteomes" id="UP000256334"/>
    </source>
</evidence>
<dbReference type="Pfam" id="PF00294">
    <property type="entry name" value="PfkB"/>
    <property type="match status" value="1"/>
</dbReference>
<dbReference type="PANTHER" id="PTHR10584:SF166">
    <property type="entry name" value="RIBOKINASE"/>
    <property type="match status" value="1"/>
</dbReference>
<accession>A0A3D9E068</accession>
<keyword evidence="1" id="KW-0808">Transferase</keyword>
<reference evidence="4 5" key="1">
    <citation type="submission" date="2018-07" db="EMBL/GenBank/DDBJ databases">
        <title>Genomic Encyclopedia of Type Strains, Phase IV (KMG-IV): sequencing the most valuable type-strain genomes for metagenomic binning, comparative biology and taxonomic classification.</title>
        <authorList>
            <person name="Goeker M."/>
        </authorList>
    </citation>
    <scope>NUCLEOTIDE SEQUENCE [LARGE SCALE GENOMIC DNA]</scope>
    <source>
        <strain evidence="4 5">DSM 14324</strain>
    </source>
</reference>
<proteinExistence type="predicted"/>
<dbReference type="AlphaFoldDB" id="A0A3D9E068"/>
<dbReference type="EMBL" id="QRDJ01000006">
    <property type="protein sequence ID" value="REC96443.1"/>
    <property type="molecule type" value="Genomic_DNA"/>
</dbReference>
<name>A0A3D9E068_9GAMM</name>
<dbReference type="PANTHER" id="PTHR10584">
    <property type="entry name" value="SUGAR KINASE"/>
    <property type="match status" value="1"/>
</dbReference>
<evidence type="ECO:0000313" key="4">
    <source>
        <dbReference type="EMBL" id="REC96443.1"/>
    </source>
</evidence>
<comment type="caution">
    <text evidence="4">The sequence shown here is derived from an EMBL/GenBank/DDBJ whole genome shotgun (WGS) entry which is preliminary data.</text>
</comment>
<dbReference type="OrthoDB" id="9795789at2"/>
<dbReference type="Gene3D" id="3.40.1190.20">
    <property type="match status" value="1"/>
</dbReference>
<dbReference type="RefSeq" id="WP_115853349.1">
    <property type="nucleotide sequence ID" value="NZ_QRDJ01000006.1"/>
</dbReference>
<evidence type="ECO:0000256" key="2">
    <source>
        <dbReference type="ARBA" id="ARBA00022777"/>
    </source>
</evidence>
<keyword evidence="5" id="KW-1185">Reference proteome</keyword>
<evidence type="ECO:0000259" key="3">
    <source>
        <dbReference type="Pfam" id="PF00294"/>
    </source>
</evidence>
<keyword evidence="2" id="KW-0418">Kinase</keyword>
<organism evidence="4 5">
    <name type="scientific">Kushneria indalinina DSM 14324</name>
    <dbReference type="NCBI Taxonomy" id="1122140"/>
    <lineage>
        <taxon>Bacteria</taxon>
        <taxon>Pseudomonadati</taxon>
        <taxon>Pseudomonadota</taxon>
        <taxon>Gammaproteobacteria</taxon>
        <taxon>Oceanospirillales</taxon>
        <taxon>Halomonadaceae</taxon>
        <taxon>Kushneria</taxon>
    </lineage>
</organism>
<sequence length="330" mass="34672">MSAFDASIVGLYVVDVHGRAITSLPDEGTGQFIDDIVFTVAGTAGGVAVDCALLGMNVHAAGALGNDEKADFIFHNLAACGVDTGGLERLAHLSTSASMIASGGSGERRHWHFRGAAGGYRPDAAAVERALQSRIVHVGGIGLLGEFDGEPALDFMRRAKGNGCITTLDLIFARPEVREAVDPLMPWTDYFIPSIDEAQVLTGLDDPDQIIDYYLEKGAANVILTLGEKGSYLAGRDLDERIHVPAIAGLQPVDTTGCGDGYSAGIIVGLHHGWSLEFSACFATAVSSLVLSGLGSKAGIVSLEATRDIAERHHEDYRSGRYAKDMAGIG</sequence>
<feature type="domain" description="Carbohydrate kinase PfkB" evidence="3">
    <location>
        <begin position="33"/>
        <end position="297"/>
    </location>
</feature>
<protein>
    <recommendedName>
        <fullName evidence="3">Carbohydrate kinase PfkB domain-containing protein</fullName>
    </recommendedName>
</protein>
<dbReference type="SUPFAM" id="SSF53613">
    <property type="entry name" value="Ribokinase-like"/>
    <property type="match status" value="1"/>
</dbReference>